<dbReference type="Gene3D" id="1.10.287.110">
    <property type="entry name" value="DnaJ domain"/>
    <property type="match status" value="1"/>
</dbReference>
<evidence type="ECO:0000256" key="2">
    <source>
        <dbReference type="SAM" id="Coils"/>
    </source>
</evidence>
<gene>
    <name evidence="5" type="ORF">SAY86_031747</name>
</gene>
<dbReference type="GO" id="GO:0072583">
    <property type="term" value="P:clathrin-dependent endocytosis"/>
    <property type="evidence" value="ECO:0007669"/>
    <property type="project" value="TreeGrafter"/>
</dbReference>
<feature type="region of interest" description="Disordered" evidence="3">
    <location>
        <begin position="1185"/>
        <end position="1212"/>
    </location>
</feature>
<feature type="region of interest" description="Disordered" evidence="3">
    <location>
        <begin position="1"/>
        <end position="21"/>
    </location>
</feature>
<feature type="compositionally biased region" description="Basic residues" evidence="3">
    <location>
        <begin position="7"/>
        <end position="19"/>
    </location>
</feature>
<feature type="compositionally biased region" description="Basic and acidic residues" evidence="3">
    <location>
        <begin position="859"/>
        <end position="870"/>
    </location>
</feature>
<dbReference type="PROSITE" id="PS50076">
    <property type="entry name" value="DNAJ_2"/>
    <property type="match status" value="1"/>
</dbReference>
<dbReference type="GO" id="GO:0005737">
    <property type="term" value="C:cytoplasm"/>
    <property type="evidence" value="ECO:0007669"/>
    <property type="project" value="TreeGrafter"/>
</dbReference>
<keyword evidence="6" id="KW-1185">Reference proteome</keyword>
<dbReference type="FunFam" id="1.10.287.110:FF:000009">
    <property type="entry name" value="Auxilin-related protein 1"/>
    <property type="match status" value="1"/>
</dbReference>
<dbReference type="Proteomes" id="UP001346149">
    <property type="component" value="Unassembled WGS sequence"/>
</dbReference>
<keyword evidence="1 2" id="KW-0175">Coiled coil</keyword>
<sequence>MENLSHSFRRQNKHSRKSSHVNAASKGVYDDVFGGPPKFGVPKTLSPRSEDYREIFGGFHAPRVSSIPVLDLPVLDEQEMCLDARSPGFDYSEVFGGLHCLDFVDACEEVFGQHRGGSIDCGASDEAWTPSVSESLSEGSDHSGNNQCRSKGDSHHSFNGDIEYNVSYHRTNPRRTAEITDGLRCAAEIHAVPGYSYMVDHINPYQVEEKHLKKNKSDNSNVRNDARLHKNYGRLYSCPGETFVTISDISLRTKPMQFPPPSKPPAAAETVDPNGPISSWKTGYIEGNQENHSTSLPPFFDMEVDASSSAAALASAAAMEEAMVKAQAQLKSAKQMMEKKKESRKNNARIGANGEWKDMGENHLDDVVQGTNRGKSSEIKISFMEEPQDVMGTKCAVQDSLEGKKLQNYWPKLYADVQGWESEYSEMFSRTEEVGQWKEATQFFELVRPERSRAVLVQMGKEKYLPEDVRTPDNGEIKGTIGRFEQEENFDMMKGTVTKRAPREDCVSDAKDVIAKEAKVSNTEENATGKKKACQHIIHPEEAKKTHRDMHHDRETARNPNGSASAEDHECMDVPIELAPEFEVEQLMDRKKDGLKLKSSFRTLESEENIGEGCGKACNEKITEDASKREVKEKRPALVIELMGNEKRVPQLYREVECEDRGRMNLESEWKEANEREVSERKSKEMIELKETEKIMKEIHEQEVKKKFNEACDQEGNDKKMENCELTENQRKQEASVREEQERRPKETPDGEETEKRFREVLKQTETETLKETPEKVKNDKKQIESCKQEEEGQGRKESTDKDAINMLKIASQLEGSEIRLDETCEKEQMDKKLEVAEEIVDKTRRLGEDFSGGQTEMRTLEARGRRKSENSFQEPCQDEDDVKNLNDSCMDGSAGIRDERDIDSKEADDATMDTFEFEELDKWLNEIVDMEEPDDLNNADKKIEECIQNDTKSTSSDFPALAVEQVLGESRDSVNASNDGGLIKAEFKGSKNKIAANEQEGSKTEDSMSSPLVDQPKLTNLEGPEVFSEMSSVSSQQDENNSAQRWRKEKENINKSEVNFGGGGDRVKTSRGDVLNTCGTSQHLQVDNQVEGWEDSLNGSVNVQEKEIERLRREREMEKDRFRKIEEEREREREREKDRMAVDRATLETREKSERAAVERAFAEAQQRTLAEARERLEKACAKAKEQSFIEKTSMEAKARAERAAVERATAEARERAASRYNELRQNDLTSQDLCESKHQNAGSSSSKGCQYSSGSGAPLDKEKHEGVEGESAQRCRARLERHKRTAERAAKALAEKNMRDLLVQKEQAERSRLAETLDADVKRWSSGKEGNLRALLSTLQYILGPDSGWQPIPLTEVITSPAVKKAYRKATLCVHPDKLQQRGASIQQRYICEKVFDLLKEAWNRFNSEER</sequence>
<dbReference type="SUPFAM" id="SSF46565">
    <property type="entry name" value="Chaperone J-domain"/>
    <property type="match status" value="1"/>
</dbReference>
<dbReference type="GO" id="GO:0030276">
    <property type="term" value="F:clathrin binding"/>
    <property type="evidence" value="ECO:0007669"/>
    <property type="project" value="TreeGrafter"/>
</dbReference>
<evidence type="ECO:0000313" key="5">
    <source>
        <dbReference type="EMBL" id="KAK4791334.1"/>
    </source>
</evidence>
<dbReference type="GO" id="GO:0031982">
    <property type="term" value="C:vesicle"/>
    <property type="evidence" value="ECO:0007669"/>
    <property type="project" value="TreeGrafter"/>
</dbReference>
<feature type="compositionally biased region" description="Basic and acidic residues" evidence="3">
    <location>
        <begin position="897"/>
        <end position="909"/>
    </location>
</feature>
<evidence type="ECO:0000256" key="3">
    <source>
        <dbReference type="SAM" id="MobiDB-lite"/>
    </source>
</evidence>
<comment type="caution">
    <text evidence="5">The sequence shown here is derived from an EMBL/GenBank/DDBJ whole genome shotgun (WGS) entry which is preliminary data.</text>
</comment>
<feature type="region of interest" description="Disordered" evidence="3">
    <location>
        <begin position="1235"/>
        <end position="1278"/>
    </location>
</feature>
<accession>A0AAN7LTB3</accession>
<evidence type="ECO:0000259" key="4">
    <source>
        <dbReference type="PROSITE" id="PS50076"/>
    </source>
</evidence>
<dbReference type="EMBL" id="JAXQNO010000009">
    <property type="protein sequence ID" value="KAK4791334.1"/>
    <property type="molecule type" value="Genomic_DNA"/>
</dbReference>
<feature type="region of interest" description="Disordered" evidence="3">
    <location>
        <begin position="130"/>
        <end position="156"/>
    </location>
</feature>
<feature type="compositionally biased region" description="Basic and acidic residues" evidence="3">
    <location>
        <begin position="541"/>
        <end position="557"/>
    </location>
</feature>
<feature type="region of interest" description="Disordered" evidence="3">
    <location>
        <begin position="709"/>
        <end position="804"/>
    </location>
</feature>
<reference evidence="5 6" key="1">
    <citation type="journal article" date="2023" name="Hortic Res">
        <title>Pangenome of water caltrop reveals structural variations and asymmetric subgenome divergence after allopolyploidization.</title>
        <authorList>
            <person name="Zhang X."/>
            <person name="Chen Y."/>
            <person name="Wang L."/>
            <person name="Yuan Y."/>
            <person name="Fang M."/>
            <person name="Shi L."/>
            <person name="Lu R."/>
            <person name="Comes H.P."/>
            <person name="Ma Y."/>
            <person name="Chen Y."/>
            <person name="Huang G."/>
            <person name="Zhou Y."/>
            <person name="Zheng Z."/>
            <person name="Qiu Y."/>
        </authorList>
    </citation>
    <scope>NUCLEOTIDE SEQUENCE [LARGE SCALE GENOMIC DNA]</scope>
    <source>
        <strain evidence="5">F231</strain>
    </source>
</reference>
<feature type="region of interest" description="Disordered" evidence="3">
    <location>
        <begin position="1127"/>
        <end position="1155"/>
    </location>
</feature>
<name>A0AAN7LTB3_TRANT</name>
<evidence type="ECO:0000256" key="1">
    <source>
        <dbReference type="ARBA" id="ARBA00023054"/>
    </source>
</evidence>
<feature type="region of interest" description="Disordered" evidence="3">
    <location>
        <begin position="969"/>
        <end position="1074"/>
    </location>
</feature>
<feature type="compositionally biased region" description="Basic and acidic residues" evidence="3">
    <location>
        <begin position="1261"/>
        <end position="1275"/>
    </location>
</feature>
<dbReference type="InterPro" id="IPR001623">
    <property type="entry name" value="DnaJ_domain"/>
</dbReference>
<feature type="domain" description="J" evidence="4">
    <location>
        <begin position="1349"/>
        <end position="1413"/>
    </location>
</feature>
<dbReference type="PANTHER" id="PTHR23172:SF87">
    <property type="entry name" value="CHAPERONE DNAJ-DOMAIN SUPERFAMILY PROTEIN"/>
    <property type="match status" value="1"/>
</dbReference>
<protein>
    <recommendedName>
        <fullName evidence="4">J domain-containing protein</fullName>
    </recommendedName>
</protein>
<feature type="compositionally biased region" description="Polar residues" evidence="3">
    <location>
        <begin position="1030"/>
        <end position="1045"/>
    </location>
</feature>
<feature type="coiled-coil region" evidence="2">
    <location>
        <begin position="316"/>
        <end position="343"/>
    </location>
</feature>
<feature type="region of interest" description="Disordered" evidence="3">
    <location>
        <begin position="541"/>
        <end position="568"/>
    </location>
</feature>
<feature type="region of interest" description="Disordered" evidence="3">
    <location>
        <begin position="847"/>
        <end position="914"/>
    </location>
</feature>
<evidence type="ECO:0000313" key="6">
    <source>
        <dbReference type="Proteomes" id="UP001346149"/>
    </source>
</evidence>
<feature type="compositionally biased region" description="Low complexity" evidence="3">
    <location>
        <begin position="1244"/>
        <end position="1258"/>
    </location>
</feature>
<dbReference type="GO" id="GO:0072318">
    <property type="term" value="P:clathrin coat disassembly"/>
    <property type="evidence" value="ECO:0007669"/>
    <property type="project" value="TreeGrafter"/>
</dbReference>
<dbReference type="InterPro" id="IPR036869">
    <property type="entry name" value="J_dom_sf"/>
</dbReference>
<dbReference type="PANTHER" id="PTHR23172">
    <property type="entry name" value="AUXILIN/CYCLIN G-ASSOCIATED KINASE-RELATED"/>
    <property type="match status" value="1"/>
</dbReference>
<organism evidence="5 6">
    <name type="scientific">Trapa natans</name>
    <name type="common">Water chestnut</name>
    <dbReference type="NCBI Taxonomy" id="22666"/>
    <lineage>
        <taxon>Eukaryota</taxon>
        <taxon>Viridiplantae</taxon>
        <taxon>Streptophyta</taxon>
        <taxon>Embryophyta</taxon>
        <taxon>Tracheophyta</taxon>
        <taxon>Spermatophyta</taxon>
        <taxon>Magnoliopsida</taxon>
        <taxon>eudicotyledons</taxon>
        <taxon>Gunneridae</taxon>
        <taxon>Pentapetalae</taxon>
        <taxon>rosids</taxon>
        <taxon>malvids</taxon>
        <taxon>Myrtales</taxon>
        <taxon>Lythraceae</taxon>
        <taxon>Trapa</taxon>
    </lineage>
</organism>
<feature type="compositionally biased region" description="Polar residues" evidence="3">
    <location>
        <begin position="130"/>
        <end position="149"/>
    </location>
</feature>
<proteinExistence type="predicted"/>